<proteinExistence type="inferred from homology"/>
<dbReference type="GO" id="GO:0003677">
    <property type="term" value="F:DNA binding"/>
    <property type="evidence" value="ECO:0007669"/>
    <property type="project" value="UniProtKB-UniRule"/>
</dbReference>
<name>A0A8J6NF83_9BACT</name>
<comment type="subcellular location">
    <subcellularLocation>
        <location evidence="2">Cytoplasm</location>
        <location evidence="2">Nucleoid</location>
    </subcellularLocation>
</comment>
<evidence type="ECO:0000256" key="1">
    <source>
        <dbReference type="ARBA" id="ARBA00023125"/>
    </source>
</evidence>
<dbReference type="GO" id="GO:0043590">
    <property type="term" value="C:bacterial nucleoid"/>
    <property type="evidence" value="ECO:0007669"/>
    <property type="project" value="UniProtKB-UniRule"/>
</dbReference>
<keyword evidence="2" id="KW-0963">Cytoplasm</keyword>
<dbReference type="InterPro" id="IPR004401">
    <property type="entry name" value="YbaB/EbfC"/>
</dbReference>
<dbReference type="SUPFAM" id="SSF82607">
    <property type="entry name" value="YbaB-like"/>
    <property type="match status" value="1"/>
</dbReference>
<dbReference type="PANTHER" id="PTHR33449">
    <property type="entry name" value="NUCLEOID-ASSOCIATED PROTEIN YBAB"/>
    <property type="match status" value="1"/>
</dbReference>
<comment type="similarity">
    <text evidence="2">Belongs to the YbaB/EbfC family.</text>
</comment>
<comment type="caution">
    <text evidence="3">The sequence shown here is derived from an EMBL/GenBank/DDBJ whole genome shotgun (WGS) entry which is preliminary data.</text>
</comment>
<keyword evidence="1 2" id="KW-0238">DNA-binding</keyword>
<reference evidence="3 4" key="1">
    <citation type="submission" date="2020-08" db="EMBL/GenBank/DDBJ databases">
        <title>Bridging the membrane lipid divide: bacteria of the FCB group superphylum have the potential to synthesize archaeal ether lipids.</title>
        <authorList>
            <person name="Villanueva L."/>
            <person name="Von Meijenfeldt F.A.B."/>
            <person name="Westbye A.B."/>
            <person name="Yadav S."/>
            <person name="Hopmans E.C."/>
            <person name="Dutilh B.E."/>
            <person name="Sinninghe Damste J.S."/>
        </authorList>
    </citation>
    <scope>NUCLEOTIDE SEQUENCE [LARGE SCALE GENOMIC DNA]</scope>
    <source>
        <strain evidence="3">NIOZ-UU47</strain>
    </source>
</reference>
<evidence type="ECO:0000313" key="4">
    <source>
        <dbReference type="Proteomes" id="UP000614424"/>
    </source>
</evidence>
<accession>A0A8J6NF83</accession>
<evidence type="ECO:0000313" key="3">
    <source>
        <dbReference type="EMBL" id="MBC8318929.1"/>
    </source>
</evidence>
<dbReference type="Proteomes" id="UP000614424">
    <property type="component" value="Unassembled WGS sequence"/>
</dbReference>
<dbReference type="HAMAP" id="MF_00274">
    <property type="entry name" value="DNA_YbaB_EbfC"/>
    <property type="match status" value="1"/>
</dbReference>
<dbReference type="Gene3D" id="3.30.1310.10">
    <property type="entry name" value="Nucleoid-associated protein YbaB-like domain"/>
    <property type="match status" value="1"/>
</dbReference>
<dbReference type="PIRSF" id="PIRSF004555">
    <property type="entry name" value="UCP004555"/>
    <property type="match status" value="1"/>
</dbReference>
<dbReference type="PANTHER" id="PTHR33449:SF1">
    <property type="entry name" value="NUCLEOID-ASSOCIATED PROTEIN YBAB"/>
    <property type="match status" value="1"/>
</dbReference>
<comment type="subunit">
    <text evidence="2">Homodimer.</text>
</comment>
<dbReference type="InterPro" id="IPR036894">
    <property type="entry name" value="YbaB-like_sf"/>
</dbReference>
<dbReference type="Pfam" id="PF02575">
    <property type="entry name" value="YbaB_DNA_bd"/>
    <property type="match status" value="1"/>
</dbReference>
<gene>
    <name evidence="3" type="ORF">H8E41_13585</name>
</gene>
<sequence>MDMQAIMQQAQQFQQKMGQMQEELALKTVSSTVGGGMVSVVVNGKFEVVSLQIEKDAVDPEDTVMLQDLVMAAMNDAMKKAREMSKAEMAKLTGGMGLNIPGLF</sequence>
<dbReference type="NCBIfam" id="TIGR00103">
    <property type="entry name" value="DNA_YbaB_EbfC"/>
    <property type="match status" value="1"/>
</dbReference>
<protein>
    <recommendedName>
        <fullName evidence="2">Nucleoid-associated protein H8E41_13585</fullName>
    </recommendedName>
</protein>
<comment type="function">
    <text evidence="2">Binds to DNA and alters its conformation. May be involved in regulation of gene expression, nucleoid organization and DNA protection.</text>
</comment>
<organism evidence="3 4">
    <name type="scientific">Candidatus Desulfobia pelagia</name>
    <dbReference type="NCBI Taxonomy" id="2841692"/>
    <lineage>
        <taxon>Bacteria</taxon>
        <taxon>Pseudomonadati</taxon>
        <taxon>Thermodesulfobacteriota</taxon>
        <taxon>Desulfobulbia</taxon>
        <taxon>Desulfobulbales</taxon>
        <taxon>Desulfobulbaceae</taxon>
        <taxon>Candidatus Desulfobia</taxon>
    </lineage>
</organism>
<dbReference type="GO" id="GO:0005829">
    <property type="term" value="C:cytosol"/>
    <property type="evidence" value="ECO:0007669"/>
    <property type="project" value="TreeGrafter"/>
</dbReference>
<dbReference type="EMBL" id="JACNJZ010000200">
    <property type="protein sequence ID" value="MBC8318929.1"/>
    <property type="molecule type" value="Genomic_DNA"/>
</dbReference>
<dbReference type="AlphaFoldDB" id="A0A8J6NF83"/>
<evidence type="ECO:0000256" key="2">
    <source>
        <dbReference type="HAMAP-Rule" id="MF_00274"/>
    </source>
</evidence>